<keyword evidence="1 3" id="KW-0560">Oxidoreductase</keyword>
<evidence type="ECO:0000259" key="2">
    <source>
        <dbReference type="Pfam" id="PF02347"/>
    </source>
</evidence>
<dbReference type="PANTHER" id="PTHR42806:SF1">
    <property type="entry name" value="GLYCINE DEHYDROGENASE (DECARBOXYLATING)"/>
    <property type="match status" value="1"/>
</dbReference>
<organism evidence="3 4">
    <name type="scientific">Candidatus Limenecus avicola</name>
    <dbReference type="NCBI Taxonomy" id="2840847"/>
    <lineage>
        <taxon>Bacteria</taxon>
        <taxon>Bacillati</taxon>
        <taxon>Bacillota</taxon>
        <taxon>Clostridia</taxon>
        <taxon>Eubacteriales</taxon>
        <taxon>Clostridiaceae</taxon>
        <taxon>Clostridiaceae incertae sedis</taxon>
        <taxon>Candidatus Limenecus</taxon>
    </lineage>
</organism>
<evidence type="ECO:0000313" key="4">
    <source>
        <dbReference type="Proteomes" id="UP000886748"/>
    </source>
</evidence>
<sequence length="417" mass="46199">MINFEAHTNDERTQMLKDLGFASTDDLYKNLPVEIKTKGLNLLEPYSELKVTQEIKKLSQANKTDYASFLGGGASRRFIPSAVSQISSRFEFNTAYTPYQAEISQGTLQSIYEYQSMICNLTNQDVSNASMYDAATACAEAVLMAVRITGRKKVLVCRRMNPQYQQVINTYAGAADIEISNDLSVIGDDVACVILQTPDYFGAIHDVEKLRANISDAKTMLICCCDLIALSVLEPPVCDVVVGDLQPVGNSLSFGGPYGGFLACADKYKRQIPGRVVGRTVDKDGNQAFCLTLQTREQHIRREKATSNICSNQALIALQTTVYLTLMGNAGLRQVAQLSAVNAHKLAKKLMDKGFEIQSKNFFNEFVLKVNNSDQFLANLKENNILGGLKLDDNRILVCVTEMNTEEEINNYEYFAV</sequence>
<dbReference type="EMBL" id="DVOD01000051">
    <property type="protein sequence ID" value="HIU92854.1"/>
    <property type="molecule type" value="Genomic_DNA"/>
</dbReference>
<reference evidence="3" key="1">
    <citation type="submission" date="2020-10" db="EMBL/GenBank/DDBJ databases">
        <authorList>
            <person name="Gilroy R."/>
        </authorList>
    </citation>
    <scope>NUCLEOTIDE SEQUENCE</scope>
    <source>
        <strain evidence="3">CHK154-7741</strain>
    </source>
</reference>
<evidence type="ECO:0000313" key="3">
    <source>
        <dbReference type="EMBL" id="HIU92854.1"/>
    </source>
</evidence>
<dbReference type="GO" id="GO:0009116">
    <property type="term" value="P:nucleoside metabolic process"/>
    <property type="evidence" value="ECO:0007669"/>
    <property type="project" value="InterPro"/>
</dbReference>
<dbReference type="NCBIfam" id="NF001696">
    <property type="entry name" value="PRK00451.1"/>
    <property type="match status" value="1"/>
</dbReference>
<dbReference type="InterPro" id="IPR015424">
    <property type="entry name" value="PyrdxlP-dep_Trfase"/>
</dbReference>
<dbReference type="Proteomes" id="UP000886748">
    <property type="component" value="Unassembled WGS sequence"/>
</dbReference>
<feature type="domain" description="Glycine cleavage system P-protein N-terminal" evidence="2">
    <location>
        <begin position="7"/>
        <end position="411"/>
    </location>
</feature>
<dbReference type="InterPro" id="IPR023010">
    <property type="entry name" value="GcvPA"/>
</dbReference>
<dbReference type="EC" id="1.4.4.2" evidence="3"/>
<dbReference type="AlphaFoldDB" id="A0A9D1N161"/>
<dbReference type="Gene3D" id="3.40.640.10">
    <property type="entry name" value="Type I PLP-dependent aspartate aminotransferase-like (Major domain)"/>
    <property type="match status" value="1"/>
</dbReference>
<gene>
    <name evidence="3" type="primary">gcvPA</name>
    <name evidence="3" type="ORF">IAD26_06955</name>
</gene>
<proteinExistence type="predicted"/>
<dbReference type="Pfam" id="PF02347">
    <property type="entry name" value="GDC-P"/>
    <property type="match status" value="1"/>
</dbReference>
<dbReference type="PANTHER" id="PTHR42806">
    <property type="entry name" value="GLYCINE CLEAVAGE SYSTEM P-PROTEIN"/>
    <property type="match status" value="1"/>
</dbReference>
<dbReference type="InterPro" id="IPR015422">
    <property type="entry name" value="PyrdxlP-dep_Trfase_small"/>
</dbReference>
<comment type="caution">
    <text evidence="3">The sequence shown here is derived from an EMBL/GenBank/DDBJ whole genome shotgun (WGS) entry which is preliminary data.</text>
</comment>
<evidence type="ECO:0000256" key="1">
    <source>
        <dbReference type="ARBA" id="ARBA00023002"/>
    </source>
</evidence>
<protein>
    <submittedName>
        <fullName evidence="3">Aminomethyl-transferring glycine dehydrogenase subunit GcvPA</fullName>
        <ecNumber evidence="3">1.4.4.2</ecNumber>
    </submittedName>
</protein>
<dbReference type="GO" id="GO:0004375">
    <property type="term" value="F:glycine dehydrogenase (decarboxylating) activity"/>
    <property type="evidence" value="ECO:0007669"/>
    <property type="project" value="UniProtKB-EC"/>
</dbReference>
<name>A0A9D1N161_9CLOT</name>
<dbReference type="InterPro" id="IPR015421">
    <property type="entry name" value="PyrdxlP-dep_Trfase_major"/>
</dbReference>
<accession>A0A9D1N161</accession>
<dbReference type="Gene3D" id="3.90.1150.10">
    <property type="entry name" value="Aspartate Aminotransferase, domain 1"/>
    <property type="match status" value="1"/>
</dbReference>
<dbReference type="SUPFAM" id="SSF53383">
    <property type="entry name" value="PLP-dependent transferases"/>
    <property type="match status" value="1"/>
</dbReference>
<reference evidence="3" key="2">
    <citation type="journal article" date="2021" name="PeerJ">
        <title>Extensive microbial diversity within the chicken gut microbiome revealed by metagenomics and culture.</title>
        <authorList>
            <person name="Gilroy R."/>
            <person name="Ravi A."/>
            <person name="Getino M."/>
            <person name="Pursley I."/>
            <person name="Horton D.L."/>
            <person name="Alikhan N.F."/>
            <person name="Baker D."/>
            <person name="Gharbi K."/>
            <person name="Hall N."/>
            <person name="Watson M."/>
            <person name="Adriaenssens E.M."/>
            <person name="Foster-Nyarko E."/>
            <person name="Jarju S."/>
            <person name="Secka A."/>
            <person name="Antonio M."/>
            <person name="Oren A."/>
            <person name="Chaudhuri R.R."/>
            <person name="La Ragione R."/>
            <person name="Hildebrand F."/>
            <person name="Pallen M.J."/>
        </authorList>
    </citation>
    <scope>NUCLEOTIDE SEQUENCE</scope>
    <source>
        <strain evidence="3">CHK154-7741</strain>
    </source>
</reference>
<dbReference type="InterPro" id="IPR049315">
    <property type="entry name" value="GDC-P_N"/>
</dbReference>